<organism evidence="1 2">
    <name type="scientific">Alloyangia pacifica</name>
    <dbReference type="NCBI Taxonomy" id="311180"/>
    <lineage>
        <taxon>Bacteria</taxon>
        <taxon>Pseudomonadati</taxon>
        <taxon>Pseudomonadota</taxon>
        <taxon>Alphaproteobacteria</taxon>
        <taxon>Rhodobacterales</taxon>
        <taxon>Roseobacteraceae</taxon>
        <taxon>Alloyangia</taxon>
    </lineage>
</organism>
<dbReference type="AlphaFoldDB" id="A0A1I6VGR5"/>
<dbReference type="RefSeq" id="WP_218124904.1">
    <property type="nucleotide sequence ID" value="NZ_FNCL01000011.1"/>
</dbReference>
<keyword evidence="2" id="KW-1185">Reference proteome</keyword>
<reference evidence="2" key="1">
    <citation type="submission" date="2016-10" db="EMBL/GenBank/DDBJ databases">
        <authorList>
            <person name="Varghese N."/>
            <person name="Submissions S."/>
        </authorList>
    </citation>
    <scope>NUCLEOTIDE SEQUENCE [LARGE SCALE GENOMIC DNA]</scope>
    <source>
        <strain evidence="2">DSM 26894</strain>
    </source>
</reference>
<keyword evidence="1" id="KW-0808">Transferase</keyword>
<keyword evidence="1" id="KW-0418">Kinase</keyword>
<dbReference type="GO" id="GO:0019262">
    <property type="term" value="P:N-acetylneuraminate catabolic process"/>
    <property type="evidence" value="ECO:0007669"/>
    <property type="project" value="TreeGrafter"/>
</dbReference>
<dbReference type="STRING" id="311180.SAMN04488050_11161"/>
<protein>
    <submittedName>
        <fullName evidence="1">N-acetylmannosamine-6-phosphate 2-epimerase / N-acetylmannosamine kinase</fullName>
    </submittedName>
</protein>
<dbReference type="EMBL" id="FOZW01000011">
    <property type="protein sequence ID" value="SFT12879.1"/>
    <property type="molecule type" value="Genomic_DNA"/>
</dbReference>
<dbReference type="Pfam" id="PF00480">
    <property type="entry name" value="ROK"/>
    <property type="match status" value="1"/>
</dbReference>
<accession>A0A1I6VGR5</accession>
<evidence type="ECO:0000313" key="2">
    <source>
        <dbReference type="Proteomes" id="UP000199392"/>
    </source>
</evidence>
<dbReference type="PANTHER" id="PTHR18964:SF169">
    <property type="entry name" value="N-ACETYLMANNOSAMINE KINASE"/>
    <property type="match status" value="1"/>
</dbReference>
<proteinExistence type="predicted"/>
<dbReference type="PANTHER" id="PTHR18964">
    <property type="entry name" value="ROK (REPRESSOR, ORF, KINASE) FAMILY"/>
    <property type="match status" value="1"/>
</dbReference>
<dbReference type="InterPro" id="IPR043129">
    <property type="entry name" value="ATPase_NBD"/>
</dbReference>
<dbReference type="Gene3D" id="3.30.420.40">
    <property type="match status" value="2"/>
</dbReference>
<dbReference type="Proteomes" id="UP000199392">
    <property type="component" value="Unassembled WGS sequence"/>
</dbReference>
<evidence type="ECO:0000313" key="1">
    <source>
        <dbReference type="EMBL" id="SFT12879.1"/>
    </source>
</evidence>
<dbReference type="InterPro" id="IPR000600">
    <property type="entry name" value="ROK"/>
</dbReference>
<dbReference type="SUPFAM" id="SSF53067">
    <property type="entry name" value="Actin-like ATPase domain"/>
    <property type="match status" value="1"/>
</dbReference>
<sequence length="287" mass="29575">MTCLALDIGGTKLMAALVDGAQVIDVRRIATDRAAGPAAWLDAAQALCAGWKGRYSALGLAVTGAVDARGLWSALNPETLNIPPRTPLTELAEARFGLPALARNDAQAAAWAEHRFGAGQGRDTVFLTISTGLGGGIVSGGRLLSGRCGLAGHFGQTGGAGTSGRFEDEVAGRWLARAARAQGRALEAPEIFAAARAGETWAEDLRTCCAERVARLCADIQAMFDPEIIVIGGGIGLSENFVETVDAHLPEAPDLLRPALARAGLGAEAGVIGIADLARSADRSRAK</sequence>
<dbReference type="GO" id="GO:0009384">
    <property type="term" value="F:N-acylmannosamine kinase activity"/>
    <property type="evidence" value="ECO:0007669"/>
    <property type="project" value="TreeGrafter"/>
</dbReference>
<gene>
    <name evidence="1" type="ORF">SAMN04488050_11161</name>
</gene>
<name>A0A1I6VGR5_9RHOB</name>